<evidence type="ECO:0000313" key="3">
    <source>
        <dbReference type="EMBL" id="QEL20489.1"/>
    </source>
</evidence>
<reference evidence="4" key="1">
    <citation type="submission" date="2019-08" db="EMBL/GenBank/DDBJ databases">
        <title>Limnoglobus roseus gen. nov., sp. nov., a novel freshwater planctomycete with a giant genome from the family Gemmataceae.</title>
        <authorList>
            <person name="Kulichevskaya I.S."/>
            <person name="Naumoff D.G."/>
            <person name="Miroshnikov K."/>
            <person name="Ivanova A."/>
            <person name="Philippov D.A."/>
            <person name="Hakobyan A."/>
            <person name="Rijpstra I.C."/>
            <person name="Sinninghe Damste J.S."/>
            <person name="Liesack W."/>
            <person name="Dedysh S.N."/>
        </authorList>
    </citation>
    <scope>NUCLEOTIDE SEQUENCE [LARGE SCALE GENOMIC DNA]</scope>
    <source>
        <strain evidence="4">PX52</strain>
    </source>
</reference>
<evidence type="ECO:0000256" key="2">
    <source>
        <dbReference type="SAM" id="SignalP"/>
    </source>
</evidence>
<organism evidence="3 4">
    <name type="scientific">Limnoglobus roseus</name>
    <dbReference type="NCBI Taxonomy" id="2598579"/>
    <lineage>
        <taxon>Bacteria</taxon>
        <taxon>Pseudomonadati</taxon>
        <taxon>Planctomycetota</taxon>
        <taxon>Planctomycetia</taxon>
        <taxon>Gemmatales</taxon>
        <taxon>Gemmataceae</taxon>
        <taxon>Limnoglobus</taxon>
    </lineage>
</organism>
<sequence>MRVLLFAVFALSLAGVAASAEAPKAVHDIVAAAADTEMNTLVRAVKAAGLAAALKEKGRTPRSRGSARRISKPCWPTRSS</sequence>
<dbReference type="KEGG" id="lrs:PX52LOC_07591"/>
<dbReference type="RefSeq" id="WP_149114786.1">
    <property type="nucleotide sequence ID" value="NZ_CP042425.1"/>
</dbReference>
<proteinExistence type="predicted"/>
<evidence type="ECO:0000313" key="4">
    <source>
        <dbReference type="Proteomes" id="UP000324974"/>
    </source>
</evidence>
<dbReference type="AlphaFoldDB" id="A0A5C1AM50"/>
<feature type="signal peptide" evidence="2">
    <location>
        <begin position="1"/>
        <end position="19"/>
    </location>
</feature>
<evidence type="ECO:0000256" key="1">
    <source>
        <dbReference type="SAM" id="MobiDB-lite"/>
    </source>
</evidence>
<feature type="chain" id="PRO_5022715023" evidence="2">
    <location>
        <begin position="20"/>
        <end position="80"/>
    </location>
</feature>
<gene>
    <name evidence="3" type="ORF">PX52LOC_07591</name>
</gene>
<dbReference type="Proteomes" id="UP000324974">
    <property type="component" value="Chromosome"/>
</dbReference>
<feature type="region of interest" description="Disordered" evidence="1">
    <location>
        <begin position="56"/>
        <end position="80"/>
    </location>
</feature>
<protein>
    <submittedName>
        <fullName evidence="3">Uncharacterized protein</fullName>
    </submittedName>
</protein>
<keyword evidence="2" id="KW-0732">Signal</keyword>
<feature type="compositionally biased region" description="Basic residues" evidence="1">
    <location>
        <begin position="60"/>
        <end position="71"/>
    </location>
</feature>
<dbReference type="EMBL" id="CP042425">
    <property type="protein sequence ID" value="QEL20489.1"/>
    <property type="molecule type" value="Genomic_DNA"/>
</dbReference>
<name>A0A5C1AM50_9BACT</name>
<accession>A0A5C1AM50</accession>
<keyword evidence="4" id="KW-1185">Reference proteome</keyword>